<dbReference type="Pfam" id="PF16012">
    <property type="entry name" value="DUF4780"/>
    <property type="match status" value="1"/>
</dbReference>
<protein>
    <recommendedName>
        <fullName evidence="2">DUF4780 domain-containing protein</fullName>
    </recommendedName>
</protein>
<feature type="region of interest" description="Disordered" evidence="1">
    <location>
        <begin position="258"/>
        <end position="467"/>
    </location>
</feature>
<accession>A0ABM5JNM9</accession>
<feature type="region of interest" description="Disordered" evidence="1">
    <location>
        <begin position="190"/>
        <end position="209"/>
    </location>
</feature>
<dbReference type="RefSeq" id="XP_050499543.1">
    <property type="nucleotide sequence ID" value="XM_050643586.1"/>
</dbReference>
<dbReference type="EnsemblMetazoa" id="XM_050643585.1">
    <property type="protein sequence ID" value="XP_050499542.1"/>
    <property type="gene ID" value="LOC114329640"/>
</dbReference>
<proteinExistence type="predicted"/>
<dbReference type="EnsemblMetazoa" id="XM_050643588.1">
    <property type="protein sequence ID" value="XP_050499545.1"/>
    <property type="gene ID" value="LOC114329640"/>
</dbReference>
<evidence type="ECO:0000313" key="4">
    <source>
        <dbReference type="Proteomes" id="UP001652700"/>
    </source>
</evidence>
<feature type="domain" description="DUF4780" evidence="2">
    <location>
        <begin position="559"/>
        <end position="612"/>
    </location>
</feature>
<feature type="compositionally biased region" description="Polar residues" evidence="1">
    <location>
        <begin position="328"/>
        <end position="353"/>
    </location>
</feature>
<name>A0ABM5JNM9_DIAVI</name>
<dbReference type="RefSeq" id="XP_050499546.1">
    <property type="nucleotide sequence ID" value="XM_050643589.1"/>
</dbReference>
<evidence type="ECO:0000256" key="1">
    <source>
        <dbReference type="SAM" id="MobiDB-lite"/>
    </source>
</evidence>
<evidence type="ECO:0000259" key="2">
    <source>
        <dbReference type="Pfam" id="PF16012"/>
    </source>
</evidence>
<feature type="compositionally biased region" description="Polar residues" evidence="1">
    <location>
        <begin position="190"/>
        <end position="208"/>
    </location>
</feature>
<sequence length="630" mass="72230">MEFWRKRNGLKGNLVHPDRQNKKLSATAQRRMLIEEMLAANGSLFSETDKKILTSLVGDQNQPKEWVNPMFKNTVYSDNESREVHGDLPCNFNEDRNARWDQWDESGAEKPETSFLSSFSDQDPPENQNQRNQFRGETQGVNLFNPQRSSFIQERSPGQDPPENRNQRNQFRGETQGVNLFNPQRSSFIQERNPLNSERSSLDNNLSGPQRRRMVIEEILAANSSSFSEAHKKTLNSHFSVEDCVRGPFKNTGYSDKESRGVCGDLPYNFDEERRNHEDRNAKNVSGTSFWSNNRNERNQFHPETRDVSPFNPQRSPLISEKSPLSLERSSLEQYGSSNNQQAKNVSGSSFGSKSRFERNEFRPETRDVSPVNPQRNPIIPERSTLNFKRGSLEQYGSPNNQEAKNVSGSSFWPENQFERNQLSPKARDVSPKVNPQRSLFIPETNPLNHERSSLEQYGSSNNQQQRNQFRFETREVGLLNPQRSPFIRERSPLNSERNSLEQYGSNSGNNIEILDFKPPQDNSGNGIAPSKGNNFGPIPRGCVRVKMWIGKGISFSDPTRIVRQLSQQNPGLRTKLWTVLHVKNNPQTGSTFLVQIKESDLTVLQNFNMAPYIHKKKTKFTVLQPGEEF</sequence>
<dbReference type="InterPro" id="IPR031961">
    <property type="entry name" value="DUF4780"/>
</dbReference>
<feature type="compositionally biased region" description="Polar residues" evidence="1">
    <location>
        <begin position="283"/>
        <end position="294"/>
    </location>
</feature>
<feature type="compositionally biased region" description="Polar residues" evidence="1">
    <location>
        <begin position="493"/>
        <end position="509"/>
    </location>
</feature>
<feature type="compositionally biased region" description="Basic and acidic residues" evidence="1">
    <location>
        <begin position="295"/>
        <end position="307"/>
    </location>
</feature>
<dbReference type="RefSeq" id="XP_050499542.1">
    <property type="nucleotide sequence ID" value="XM_050643585.1"/>
</dbReference>
<reference evidence="3" key="1">
    <citation type="submission" date="2025-05" db="UniProtKB">
        <authorList>
            <consortium name="EnsemblMetazoa"/>
        </authorList>
    </citation>
    <scope>IDENTIFICATION</scope>
</reference>
<feature type="compositionally biased region" description="Polar residues" evidence="1">
    <location>
        <begin position="395"/>
        <end position="424"/>
    </location>
</feature>
<dbReference type="EnsemblMetazoa" id="XM_050643586.1">
    <property type="protein sequence ID" value="XP_050499543.1"/>
    <property type="gene ID" value="LOC114329640"/>
</dbReference>
<dbReference type="EnsemblMetazoa" id="XM_050643589.1">
    <property type="protein sequence ID" value="XP_050499546.1"/>
    <property type="gene ID" value="LOC114329640"/>
</dbReference>
<dbReference type="RefSeq" id="XP_050499545.1">
    <property type="nucleotide sequence ID" value="XM_050643588.1"/>
</dbReference>
<keyword evidence="4" id="KW-1185">Reference proteome</keyword>
<feature type="compositionally biased region" description="Polar residues" evidence="1">
    <location>
        <begin position="114"/>
        <end position="132"/>
    </location>
</feature>
<feature type="region of interest" description="Disordered" evidence="1">
    <location>
        <begin position="481"/>
        <end position="509"/>
    </location>
</feature>
<feature type="compositionally biased region" description="Basic and acidic residues" evidence="1">
    <location>
        <begin position="271"/>
        <end position="282"/>
    </location>
</feature>
<organism evidence="3 4">
    <name type="scientific">Diabrotica virgifera virgifera</name>
    <name type="common">western corn rootworm</name>
    <dbReference type="NCBI Taxonomy" id="50390"/>
    <lineage>
        <taxon>Eukaryota</taxon>
        <taxon>Metazoa</taxon>
        <taxon>Ecdysozoa</taxon>
        <taxon>Arthropoda</taxon>
        <taxon>Hexapoda</taxon>
        <taxon>Insecta</taxon>
        <taxon>Pterygota</taxon>
        <taxon>Neoptera</taxon>
        <taxon>Endopterygota</taxon>
        <taxon>Coleoptera</taxon>
        <taxon>Polyphaga</taxon>
        <taxon>Cucujiformia</taxon>
        <taxon>Chrysomeloidea</taxon>
        <taxon>Chrysomelidae</taxon>
        <taxon>Galerucinae</taxon>
        <taxon>Diabroticina</taxon>
        <taxon>Diabroticites</taxon>
        <taxon>Diabrotica</taxon>
    </lineage>
</organism>
<dbReference type="Proteomes" id="UP001652700">
    <property type="component" value="Unplaced"/>
</dbReference>
<feature type="region of interest" description="Disordered" evidence="1">
    <location>
        <begin position="105"/>
        <end position="132"/>
    </location>
</feature>
<evidence type="ECO:0000313" key="3">
    <source>
        <dbReference type="EnsemblMetazoa" id="XP_050499542.1"/>
    </source>
</evidence>
<dbReference type="GeneID" id="114329640"/>
<feature type="compositionally biased region" description="Basic and acidic residues" evidence="1">
    <location>
        <begin position="355"/>
        <end position="368"/>
    </location>
</feature>